<evidence type="ECO:0000256" key="1">
    <source>
        <dbReference type="PROSITE-ProRule" id="PRU00409"/>
    </source>
</evidence>
<dbReference type="GO" id="GO:0005737">
    <property type="term" value="C:cytoplasm"/>
    <property type="evidence" value="ECO:0007669"/>
    <property type="project" value="TreeGrafter"/>
</dbReference>
<dbReference type="RefSeq" id="WP_169422420.1">
    <property type="nucleotide sequence ID" value="NZ_JABBFX010000004.1"/>
</dbReference>
<evidence type="ECO:0000313" key="4">
    <source>
        <dbReference type="Proteomes" id="UP000541185"/>
    </source>
</evidence>
<dbReference type="GO" id="GO:0046872">
    <property type="term" value="F:metal ion binding"/>
    <property type="evidence" value="ECO:0007669"/>
    <property type="project" value="InterPro"/>
</dbReference>
<accession>A0A848HK11</accession>
<dbReference type="InterPro" id="IPR013815">
    <property type="entry name" value="ATP_grasp_subdomain_1"/>
</dbReference>
<comment type="caution">
    <text evidence="3">The sequence shown here is derived from an EMBL/GenBank/DDBJ whole genome shotgun (WGS) entry which is preliminary data.</text>
</comment>
<organism evidence="3 4">
    <name type="scientific">Ramlibacter agri</name>
    <dbReference type="NCBI Taxonomy" id="2728837"/>
    <lineage>
        <taxon>Bacteria</taxon>
        <taxon>Pseudomonadati</taxon>
        <taxon>Pseudomonadota</taxon>
        <taxon>Betaproteobacteria</taxon>
        <taxon>Burkholderiales</taxon>
        <taxon>Comamonadaceae</taxon>
        <taxon>Ramlibacter</taxon>
    </lineage>
</organism>
<dbReference type="GO" id="GO:0018169">
    <property type="term" value="F:ribosomal S6-glutamic acid ligase activity"/>
    <property type="evidence" value="ECO:0007669"/>
    <property type="project" value="TreeGrafter"/>
</dbReference>
<keyword evidence="1" id="KW-0067">ATP-binding</keyword>
<dbReference type="SUPFAM" id="SSF56059">
    <property type="entry name" value="Glutathione synthetase ATP-binding domain-like"/>
    <property type="match status" value="1"/>
</dbReference>
<keyword evidence="1" id="KW-0547">Nucleotide-binding</keyword>
<dbReference type="Gene3D" id="3.30.470.20">
    <property type="entry name" value="ATP-grasp fold, B domain"/>
    <property type="match status" value="1"/>
</dbReference>
<gene>
    <name evidence="3" type="ORF">HHL11_30295</name>
</gene>
<dbReference type="PANTHER" id="PTHR21621:SF0">
    <property type="entry name" value="BETA-CITRYLGLUTAMATE SYNTHASE B-RELATED"/>
    <property type="match status" value="1"/>
</dbReference>
<dbReference type="GO" id="GO:0009432">
    <property type="term" value="P:SOS response"/>
    <property type="evidence" value="ECO:0007669"/>
    <property type="project" value="TreeGrafter"/>
</dbReference>
<reference evidence="3 4" key="1">
    <citation type="submission" date="2020-04" db="EMBL/GenBank/DDBJ databases">
        <title>Ramlibacter sp. G-1-2-2 isolated from soil.</title>
        <authorList>
            <person name="Dahal R.H."/>
        </authorList>
    </citation>
    <scope>NUCLEOTIDE SEQUENCE [LARGE SCALE GENOMIC DNA]</scope>
    <source>
        <strain evidence="3 4">G-1-2-2</strain>
    </source>
</reference>
<dbReference type="GO" id="GO:0005524">
    <property type="term" value="F:ATP binding"/>
    <property type="evidence" value="ECO:0007669"/>
    <property type="project" value="UniProtKB-UniRule"/>
</dbReference>
<dbReference type="AlphaFoldDB" id="A0A848HK11"/>
<dbReference type="PROSITE" id="PS50975">
    <property type="entry name" value="ATP_GRASP"/>
    <property type="match status" value="1"/>
</dbReference>
<name>A0A848HK11_9BURK</name>
<feature type="domain" description="ATP-grasp" evidence="2">
    <location>
        <begin position="103"/>
        <end position="312"/>
    </location>
</feature>
<evidence type="ECO:0000313" key="3">
    <source>
        <dbReference type="EMBL" id="NML48078.1"/>
    </source>
</evidence>
<evidence type="ECO:0000259" key="2">
    <source>
        <dbReference type="PROSITE" id="PS50975"/>
    </source>
</evidence>
<protein>
    <recommendedName>
        <fullName evidence="2">ATP-grasp domain-containing protein</fullName>
    </recommendedName>
</protein>
<dbReference type="Gene3D" id="3.30.1490.20">
    <property type="entry name" value="ATP-grasp fold, A domain"/>
    <property type="match status" value="1"/>
</dbReference>
<dbReference type="InterPro" id="IPR011761">
    <property type="entry name" value="ATP-grasp"/>
</dbReference>
<sequence length="329" mass="36484">MNSRPDLVVLHEHPEWQKPLFAALQRRGVAFEAFDVTHAAFNNVDAPRAPLYFNQASPSAYLRGNTRAVPFALAYMRTLEQLGARVLNGADVFSLELSKSVQATLLHTLGIATPRSVTFNDPQALRAQAAGITFPAMLKPDQGGSGARIQVVESLDEVDRIFRADPSIWQPDNLFLLQEFLPHDPAQGIVRLEFLGGELLYAMRVKTHGRFNLCPSPVCNPDDGDGICEVPAQQVEAPPVEFYPYPEVPREAVETAKRIVRAARLDVGGIEYLETPDGRRVFYDVNANSNLRPSVAEAFGFDPFERVVDYLVDQIRCTRAQAQGVRELA</sequence>
<dbReference type="EMBL" id="JABBFX010000004">
    <property type="protein sequence ID" value="NML48078.1"/>
    <property type="molecule type" value="Genomic_DNA"/>
</dbReference>
<dbReference type="Proteomes" id="UP000541185">
    <property type="component" value="Unassembled WGS sequence"/>
</dbReference>
<keyword evidence="4" id="KW-1185">Reference proteome</keyword>
<proteinExistence type="predicted"/>
<dbReference type="PANTHER" id="PTHR21621">
    <property type="entry name" value="RIBOSOMAL PROTEIN S6 MODIFICATION PROTEIN"/>
    <property type="match status" value="1"/>
</dbReference>